<dbReference type="InterPro" id="IPR029752">
    <property type="entry name" value="D-isomer_DH_CS1"/>
</dbReference>
<evidence type="ECO:0000313" key="8">
    <source>
        <dbReference type="Proteomes" id="UP000650511"/>
    </source>
</evidence>
<feature type="domain" description="D-isomer specific 2-hydroxyacid dehydrogenase catalytic" evidence="5">
    <location>
        <begin position="3"/>
        <end position="328"/>
    </location>
</feature>
<evidence type="ECO:0000313" key="7">
    <source>
        <dbReference type="EMBL" id="GGI04487.1"/>
    </source>
</evidence>
<dbReference type="SUPFAM" id="SSF51735">
    <property type="entry name" value="NAD(P)-binding Rossmann-fold domains"/>
    <property type="match status" value="1"/>
</dbReference>
<dbReference type="PROSITE" id="PS00065">
    <property type="entry name" value="D_2_HYDROXYACID_DH_1"/>
    <property type="match status" value="1"/>
</dbReference>
<feature type="domain" description="D-isomer specific 2-hydroxyacid dehydrogenase NAD-binding" evidence="6">
    <location>
        <begin position="110"/>
        <end position="297"/>
    </location>
</feature>
<dbReference type="GO" id="GO:0008720">
    <property type="term" value="F:D-lactate dehydrogenase (NAD+) activity"/>
    <property type="evidence" value="ECO:0007669"/>
    <property type="project" value="TreeGrafter"/>
</dbReference>
<evidence type="ECO:0000259" key="5">
    <source>
        <dbReference type="Pfam" id="PF00389"/>
    </source>
</evidence>
<dbReference type="SUPFAM" id="SSF52283">
    <property type="entry name" value="Formate/glycerate dehydrogenase catalytic domain-like"/>
    <property type="match status" value="1"/>
</dbReference>
<dbReference type="InterPro" id="IPR029753">
    <property type="entry name" value="D-isomer_DH_CS"/>
</dbReference>
<dbReference type="InterPro" id="IPR058205">
    <property type="entry name" value="D-LDH-like"/>
</dbReference>
<comment type="similarity">
    <text evidence="1 4">Belongs to the D-isomer specific 2-hydroxyacid dehydrogenase family.</text>
</comment>
<dbReference type="PANTHER" id="PTHR43026">
    <property type="entry name" value="2-HYDROXYACID DEHYDROGENASE HOMOLOG 1-RELATED"/>
    <property type="match status" value="1"/>
</dbReference>
<dbReference type="CDD" id="cd12183">
    <property type="entry name" value="LDH_like_2"/>
    <property type="match status" value="1"/>
</dbReference>
<sequence>MRIAVFSARAYDRRFLDEANERHGHELHYLEARLDANTAALADGYEGVCVFVNDTVDAATMEQLAAGGTRLLTLRSAGYNHVDLAAAEAHDIAVARVPAYSPYAVAEHTVALMLAVQRKIHRAHNRVRDGNFALDGLLGFDLRNKRIGIIGTGKIGMIVARIMRGFGCSIRAYDPYPNDDVRDFGVRYEDLDTLLGECDVITLHCPLTPDTHHIIDEAALRKTKPGVMIVNTSRGALIDTKAVIDALKDGRIGHLALDVYEEEGDLFFEDLSDTVIRDDVFSRLLTFPNVLITAHQAFFTEEALRNIAESTLGNASAFAEGRASGNEVRIQAVRG</sequence>
<dbReference type="Proteomes" id="UP000650511">
    <property type="component" value="Unassembled WGS sequence"/>
</dbReference>
<evidence type="ECO:0000256" key="1">
    <source>
        <dbReference type="ARBA" id="ARBA00005854"/>
    </source>
</evidence>
<comment type="caution">
    <text evidence="7">The sequence shown here is derived from an EMBL/GenBank/DDBJ whole genome shotgun (WGS) entry which is preliminary data.</text>
</comment>
<name>A0A8J3A8U5_9ACTN</name>
<evidence type="ECO:0000256" key="4">
    <source>
        <dbReference type="RuleBase" id="RU003719"/>
    </source>
</evidence>
<reference evidence="7" key="2">
    <citation type="submission" date="2020-09" db="EMBL/GenBank/DDBJ databases">
        <authorList>
            <person name="Sun Q."/>
            <person name="Zhou Y."/>
        </authorList>
    </citation>
    <scope>NUCLEOTIDE SEQUENCE</scope>
    <source>
        <strain evidence="7">CGMCC 1.14988</strain>
    </source>
</reference>
<keyword evidence="8" id="KW-1185">Reference proteome</keyword>
<dbReference type="Pfam" id="PF02826">
    <property type="entry name" value="2-Hacid_dh_C"/>
    <property type="match status" value="1"/>
</dbReference>
<dbReference type="OrthoDB" id="117809at2"/>
<dbReference type="PANTHER" id="PTHR43026:SF1">
    <property type="entry name" value="2-HYDROXYACID DEHYDROGENASE HOMOLOG 1-RELATED"/>
    <property type="match status" value="1"/>
</dbReference>
<dbReference type="AlphaFoldDB" id="A0A8J3A8U5"/>
<dbReference type="PROSITE" id="PS00670">
    <property type="entry name" value="D_2_HYDROXYACID_DH_2"/>
    <property type="match status" value="1"/>
</dbReference>
<reference evidence="7" key="1">
    <citation type="journal article" date="2014" name="Int. J. Syst. Evol. Microbiol.">
        <title>Complete genome sequence of Corynebacterium casei LMG S-19264T (=DSM 44701T), isolated from a smear-ripened cheese.</title>
        <authorList>
            <consortium name="US DOE Joint Genome Institute (JGI-PGF)"/>
            <person name="Walter F."/>
            <person name="Albersmeier A."/>
            <person name="Kalinowski J."/>
            <person name="Ruckert C."/>
        </authorList>
    </citation>
    <scope>NUCLEOTIDE SEQUENCE</scope>
    <source>
        <strain evidence="7">CGMCC 1.14988</strain>
    </source>
</reference>
<dbReference type="PROSITE" id="PS00671">
    <property type="entry name" value="D_2_HYDROXYACID_DH_3"/>
    <property type="match status" value="1"/>
</dbReference>
<keyword evidence="3" id="KW-0520">NAD</keyword>
<dbReference type="InterPro" id="IPR006140">
    <property type="entry name" value="D-isomer_DH_NAD-bd"/>
</dbReference>
<dbReference type="Pfam" id="PF00389">
    <property type="entry name" value="2-Hacid_dh"/>
    <property type="match status" value="1"/>
</dbReference>
<proteinExistence type="inferred from homology"/>
<evidence type="ECO:0000259" key="6">
    <source>
        <dbReference type="Pfam" id="PF02826"/>
    </source>
</evidence>
<keyword evidence="2 4" id="KW-0560">Oxidoreductase</keyword>
<organism evidence="7 8">
    <name type="scientific">Egicoccus halophilus</name>
    <dbReference type="NCBI Taxonomy" id="1670830"/>
    <lineage>
        <taxon>Bacteria</taxon>
        <taxon>Bacillati</taxon>
        <taxon>Actinomycetota</taxon>
        <taxon>Nitriliruptoria</taxon>
        <taxon>Egicoccales</taxon>
        <taxon>Egicoccaceae</taxon>
        <taxon>Egicoccus</taxon>
    </lineage>
</organism>
<dbReference type="InterPro" id="IPR006139">
    <property type="entry name" value="D-isomer_2_OHA_DH_cat_dom"/>
</dbReference>
<protein>
    <submittedName>
        <fullName evidence="7">Lactate dehydrogenase</fullName>
    </submittedName>
</protein>
<evidence type="ECO:0000256" key="2">
    <source>
        <dbReference type="ARBA" id="ARBA00023002"/>
    </source>
</evidence>
<dbReference type="RefSeq" id="WP_130649654.1">
    <property type="nucleotide sequence ID" value="NZ_BMHA01000003.1"/>
</dbReference>
<dbReference type="EMBL" id="BMHA01000003">
    <property type="protein sequence ID" value="GGI04487.1"/>
    <property type="molecule type" value="Genomic_DNA"/>
</dbReference>
<accession>A0A8J3A8U5</accession>
<dbReference type="InterPro" id="IPR036291">
    <property type="entry name" value="NAD(P)-bd_dom_sf"/>
</dbReference>
<evidence type="ECO:0000256" key="3">
    <source>
        <dbReference type="ARBA" id="ARBA00023027"/>
    </source>
</evidence>
<dbReference type="Gene3D" id="3.40.50.720">
    <property type="entry name" value="NAD(P)-binding Rossmann-like Domain"/>
    <property type="match status" value="2"/>
</dbReference>
<dbReference type="GO" id="GO:0051287">
    <property type="term" value="F:NAD binding"/>
    <property type="evidence" value="ECO:0007669"/>
    <property type="project" value="InterPro"/>
</dbReference>
<gene>
    <name evidence="7" type="primary">ldhA</name>
    <name evidence="7" type="ORF">GCM10011354_09340</name>
</gene>